<reference evidence="3" key="1">
    <citation type="submission" date="2019-07" db="EMBL/GenBank/DDBJ databases">
        <title>De Novo Assembly of kiwifruit Actinidia rufa.</title>
        <authorList>
            <person name="Sugita-Konishi S."/>
            <person name="Sato K."/>
            <person name="Mori E."/>
            <person name="Abe Y."/>
            <person name="Kisaki G."/>
            <person name="Hamano K."/>
            <person name="Suezawa K."/>
            <person name="Otani M."/>
            <person name="Fukuda T."/>
            <person name="Manabe T."/>
            <person name="Gomi K."/>
            <person name="Tabuchi M."/>
            <person name="Akimitsu K."/>
            <person name="Kataoka I."/>
        </authorList>
    </citation>
    <scope>NUCLEOTIDE SEQUENCE [LARGE SCALE GENOMIC DNA]</scope>
    <source>
        <strain evidence="3">cv. Fuchu</strain>
    </source>
</reference>
<dbReference type="InterPro" id="IPR040256">
    <property type="entry name" value="At4g02000-like"/>
</dbReference>
<protein>
    <submittedName>
        <fullName evidence="2">Uncharacterized protein</fullName>
    </submittedName>
</protein>
<dbReference type="PANTHER" id="PTHR31286">
    <property type="entry name" value="GLYCINE-RICH CELL WALL STRUCTURAL PROTEIN 1.8-LIKE"/>
    <property type="match status" value="1"/>
</dbReference>
<sequence>MDKLTTQRERVTFARCLVEVDMVKELVHSVYLQMPEGGEHEQRIFYENLPKYCVQCRVVGHTKESCKNKASNPNKIAEKNAVPIEQELRNAVVQDVVVQNIGMSSKGGPQSSKNQQEWVIKQTNPAKDKTTSVETDQPETSLASAQDTQENEELLTSNPEPTSDQTLEPSTVQSPEQSTQQPSVPPKPIPDQSLEQNWNEETMASKVRILGKGQAPRIEPAMLPEAPDSSMTVSAEDQPVTPFSMAGVGSATGTPELWTPQFATVELGKHVTSTDTSKDHETCVALGNALMLPQDVADHAAETTTEFGGKLIMLGAQAVSTSLRLKQGAVDLNKANQKVNSREKELKQTKFELADARSSAEIAALQQNQAQQEASDLSSFACGELPASPKQYSPIILPDFNEEEYATLLDEGNVNTAAVEARAGIEGTVDGDRAGEVEGDRVGEAEGENLHQASDRCSAHASGLVELASPSPSAFAEYRSLVGTLPYLEATIHKAAPLLAVLDDRSVVPLSLEWKAGARLPVLLRR</sequence>
<dbReference type="AlphaFoldDB" id="A0A7J0DTN7"/>
<evidence type="ECO:0000313" key="2">
    <source>
        <dbReference type="EMBL" id="GFS41182.1"/>
    </source>
</evidence>
<name>A0A7J0DTN7_9ERIC</name>
<dbReference type="OrthoDB" id="1106899at2759"/>
<dbReference type="EMBL" id="BJWL01000366">
    <property type="protein sequence ID" value="GFS41182.1"/>
    <property type="molecule type" value="Genomic_DNA"/>
</dbReference>
<keyword evidence="3" id="KW-1185">Reference proteome</keyword>
<gene>
    <name evidence="2" type="ORF">Acr_00g0072850</name>
</gene>
<organism evidence="2 3">
    <name type="scientific">Actinidia rufa</name>
    <dbReference type="NCBI Taxonomy" id="165716"/>
    <lineage>
        <taxon>Eukaryota</taxon>
        <taxon>Viridiplantae</taxon>
        <taxon>Streptophyta</taxon>
        <taxon>Embryophyta</taxon>
        <taxon>Tracheophyta</taxon>
        <taxon>Spermatophyta</taxon>
        <taxon>Magnoliopsida</taxon>
        <taxon>eudicotyledons</taxon>
        <taxon>Gunneridae</taxon>
        <taxon>Pentapetalae</taxon>
        <taxon>asterids</taxon>
        <taxon>Ericales</taxon>
        <taxon>Actinidiaceae</taxon>
        <taxon>Actinidia</taxon>
    </lineage>
</organism>
<proteinExistence type="predicted"/>
<feature type="compositionally biased region" description="Polar residues" evidence="1">
    <location>
        <begin position="132"/>
        <end position="182"/>
    </location>
</feature>
<comment type="caution">
    <text evidence="2">The sequence shown here is derived from an EMBL/GenBank/DDBJ whole genome shotgun (WGS) entry which is preliminary data.</text>
</comment>
<feature type="region of interest" description="Disordered" evidence="1">
    <location>
        <begin position="123"/>
        <end position="193"/>
    </location>
</feature>
<accession>A0A7J0DTN7</accession>
<dbReference type="PANTHER" id="PTHR31286:SF180">
    <property type="entry name" value="OS10G0362600 PROTEIN"/>
    <property type="match status" value="1"/>
</dbReference>
<evidence type="ECO:0000313" key="3">
    <source>
        <dbReference type="Proteomes" id="UP000585474"/>
    </source>
</evidence>
<dbReference type="Proteomes" id="UP000585474">
    <property type="component" value="Unassembled WGS sequence"/>
</dbReference>
<evidence type="ECO:0000256" key="1">
    <source>
        <dbReference type="SAM" id="MobiDB-lite"/>
    </source>
</evidence>